<accession>A0ABM3HHM6</accession>
<name>A0ABM3HHM6_9MYRT</name>
<feature type="domain" description="Aminotransferase-like plant mobile" evidence="2">
    <location>
        <begin position="121"/>
        <end position="487"/>
    </location>
</feature>
<dbReference type="Proteomes" id="UP000827889">
    <property type="component" value="Chromosome 6"/>
</dbReference>
<sequence>MAPKSSDFTAATYIARFDQLRKGEHGENCCLGILNDIGGDGSHLVSGPCFRQSSQIPTVFDRCFPRSYEESLPFQLPSVLDVWTAESQRFRGFPSFDPEFYRWYLRMATQDRIFSLWKKAGIDRALQFSCFDWNLNLGLLGSVICFWSPSTNCFFFPWGPMSITLLDVHVIAGFVPTGVAVKDIGSPRYLKSVNDNVLAYGSFMNSFRRPTGQVDDEEHAAFLLYWLSKHVFFHPILRVSKDLLGIASSLAEGLSIALGPLILAALYRGITHASLAMRGKESGTFSGSFWLLQAWIVLYFPFLFSNRNHDLPTCNDLSPQPHVPEFIGCQLLSRLPLPTPEGTSPLTYFLRILFDFDRDKFDFCPVKSESFSYLYQFPSREEFDDFWVKVLTPVDLPLRLSKKGRFYHGFEIYSPHYCARQFGLAQGLPMPIYYSLEFPFSQKNKYKWTEMGPFSCCSEITRIMHARFSVNEFSPDPKSTPDYNQWWGLYYHRYFRNAGSALKRIKPFASRIKGKSVGQGEHSPPMLTAQVQSAWTRSQKKKSRARKGKAVSQPTTPLRTGKKRSTGIEITKAEEMEEVPLSRKRRRVVFTSTSTVDDVEEIENTATGASSNSSFSADEVTRATTGPEGTIVRPDESPEARAVPLIPKTECSLSSSSVEGASLVSVPSSLAGHDPQPTITSATVEMNNQNQLEGFTDALGPALSIRSLSVPLLLPAPPSSQTDENFVSSSIRGRLILEELSKVRHLEATGCDTLASVSSSAPIQAIKRKWAEFFELSVGGYSLLAANPITADRVKILLEELYNDDIQFSKTPQFKERCKIFSEQFLGGMKTYRYDKEKITALMALEEKCLESFASIMELEQSLRGNVKTLQTLIDEQVNLDTEEAKLEKRLADVRHRRGLVSNEISQVNRTLERDRDTLKMLTPRKSQLAKELADHRYAKSQLVVHNGCLDVDMSSFHKEAMDFVNSL</sequence>
<dbReference type="GeneID" id="115748489"/>
<organism evidence="3 4">
    <name type="scientific">Rhodamnia argentea</name>
    <dbReference type="NCBI Taxonomy" id="178133"/>
    <lineage>
        <taxon>Eukaryota</taxon>
        <taxon>Viridiplantae</taxon>
        <taxon>Streptophyta</taxon>
        <taxon>Embryophyta</taxon>
        <taxon>Tracheophyta</taxon>
        <taxon>Spermatophyta</taxon>
        <taxon>Magnoliopsida</taxon>
        <taxon>eudicotyledons</taxon>
        <taxon>Gunneridae</taxon>
        <taxon>Pentapetalae</taxon>
        <taxon>rosids</taxon>
        <taxon>malvids</taxon>
        <taxon>Myrtales</taxon>
        <taxon>Myrtaceae</taxon>
        <taxon>Myrtoideae</taxon>
        <taxon>Myrteae</taxon>
        <taxon>Australasian group</taxon>
        <taxon>Rhodamnia</taxon>
    </lineage>
</organism>
<dbReference type="Pfam" id="PF10536">
    <property type="entry name" value="PMD"/>
    <property type="match status" value="1"/>
</dbReference>
<dbReference type="PANTHER" id="PTHR46033:SF65">
    <property type="entry name" value="AMINOTRANSFERASE-LIKE PLANT MOBILE DOMAIN-CONTAINING PROTEIN"/>
    <property type="match status" value="1"/>
</dbReference>
<reference evidence="4" key="1">
    <citation type="submission" date="2025-08" db="UniProtKB">
        <authorList>
            <consortium name="RefSeq"/>
        </authorList>
    </citation>
    <scope>IDENTIFICATION</scope>
    <source>
        <tissue evidence="4">Leaf</tissue>
    </source>
</reference>
<dbReference type="InterPro" id="IPR019557">
    <property type="entry name" value="AminoTfrase-like_pln_mobile"/>
</dbReference>
<dbReference type="PANTHER" id="PTHR46033">
    <property type="entry name" value="PROTEIN MAIN-LIKE 2"/>
    <property type="match status" value="1"/>
</dbReference>
<gene>
    <name evidence="4" type="primary">LOC115748489</name>
</gene>
<feature type="region of interest" description="Disordered" evidence="1">
    <location>
        <begin position="599"/>
        <end position="642"/>
    </location>
</feature>
<keyword evidence="3" id="KW-1185">Reference proteome</keyword>
<protein>
    <submittedName>
        <fullName evidence="4">Uncharacterized protein LOC115748489 isoform X1</fullName>
    </submittedName>
</protein>
<evidence type="ECO:0000256" key="1">
    <source>
        <dbReference type="SAM" id="MobiDB-lite"/>
    </source>
</evidence>
<evidence type="ECO:0000259" key="2">
    <source>
        <dbReference type="Pfam" id="PF10536"/>
    </source>
</evidence>
<feature type="region of interest" description="Disordered" evidence="1">
    <location>
        <begin position="515"/>
        <end position="583"/>
    </location>
</feature>
<dbReference type="RefSeq" id="XP_048136106.1">
    <property type="nucleotide sequence ID" value="XM_048280149.1"/>
</dbReference>
<feature type="compositionally biased region" description="Polar residues" evidence="1">
    <location>
        <begin position="604"/>
        <end position="616"/>
    </location>
</feature>
<evidence type="ECO:0000313" key="3">
    <source>
        <dbReference type="Proteomes" id="UP000827889"/>
    </source>
</evidence>
<dbReference type="InterPro" id="IPR044824">
    <property type="entry name" value="MAIN-like"/>
</dbReference>
<feature type="compositionally biased region" description="Basic residues" evidence="1">
    <location>
        <begin position="538"/>
        <end position="549"/>
    </location>
</feature>
<proteinExistence type="predicted"/>
<evidence type="ECO:0000313" key="4">
    <source>
        <dbReference type="RefSeq" id="XP_048136106.1"/>
    </source>
</evidence>